<accession>A0A2G5I7T4</accession>
<dbReference type="Proteomes" id="UP000230605">
    <property type="component" value="Chromosome 1"/>
</dbReference>
<sequence>MPPITNVERVYQERYAEAHAYLKATNSENPFMVIRAENKFIELLEEPHIPFWMRAQCNAILAGLTDETADARKYLKGAHTSLGYFVQIRELATGSLSDTAGHRLAQLREQLTKIERDIAAREAAKEQRSAQNLEDDKEMLLEGQRSAQDLEDAKQMLLGPEQEMLHEPVVTDDTRALPKTEPKPASAEQSLEQGTERMDIDSDRSTATLFPPHTEVTADSSQHAADSDTDMTSQFSDNESTATVKMEEDDDEVL</sequence>
<feature type="compositionally biased region" description="Basic and acidic residues" evidence="2">
    <location>
        <begin position="172"/>
        <end position="182"/>
    </location>
</feature>
<dbReference type="AlphaFoldDB" id="A0A2G5I7T4"/>
<dbReference type="Proteomes" id="UP001302367">
    <property type="component" value="Chromosome 1"/>
</dbReference>
<dbReference type="EMBL" id="CP134184">
    <property type="protein sequence ID" value="WPA96930.1"/>
    <property type="molecule type" value="Genomic_DNA"/>
</dbReference>
<name>A0A2G5I7T4_CERBT</name>
<feature type="compositionally biased region" description="Basic and acidic residues" evidence="2">
    <location>
        <begin position="194"/>
        <end position="204"/>
    </location>
</feature>
<feature type="region of interest" description="Disordered" evidence="2">
    <location>
        <begin position="160"/>
        <end position="254"/>
    </location>
</feature>
<reference evidence="4 6" key="2">
    <citation type="submission" date="2023-09" db="EMBL/GenBank/DDBJ databases">
        <title>Complete-Gapless Cercospora beticola genome.</title>
        <authorList>
            <person name="Wyatt N.A."/>
            <person name="Spanner R.E."/>
            <person name="Bolton M.D."/>
        </authorList>
    </citation>
    <scope>NUCLEOTIDE SEQUENCE [LARGE SCALE GENOMIC DNA]</scope>
    <source>
        <strain evidence="4">Cb09-40</strain>
    </source>
</reference>
<gene>
    <name evidence="3" type="ORF">CB0940_01490</name>
    <name evidence="4" type="ORF">RHO25_001538</name>
</gene>
<organism evidence="3 5">
    <name type="scientific">Cercospora beticola</name>
    <name type="common">Sugarbeet leaf spot fungus</name>
    <dbReference type="NCBI Taxonomy" id="122368"/>
    <lineage>
        <taxon>Eukaryota</taxon>
        <taxon>Fungi</taxon>
        <taxon>Dikarya</taxon>
        <taxon>Ascomycota</taxon>
        <taxon>Pezizomycotina</taxon>
        <taxon>Dothideomycetes</taxon>
        <taxon>Dothideomycetidae</taxon>
        <taxon>Mycosphaerellales</taxon>
        <taxon>Mycosphaerellaceae</taxon>
        <taxon>Cercospora</taxon>
    </lineage>
</organism>
<keyword evidence="1" id="KW-0175">Coiled coil</keyword>
<evidence type="ECO:0000256" key="2">
    <source>
        <dbReference type="SAM" id="MobiDB-lite"/>
    </source>
</evidence>
<evidence type="ECO:0000256" key="1">
    <source>
        <dbReference type="SAM" id="Coils"/>
    </source>
</evidence>
<dbReference type="EMBL" id="LKMD01000100">
    <property type="protein sequence ID" value="PIB00861.1"/>
    <property type="molecule type" value="Genomic_DNA"/>
</dbReference>
<dbReference type="OrthoDB" id="3908637at2759"/>
<evidence type="ECO:0000313" key="6">
    <source>
        <dbReference type="Proteomes" id="UP001302367"/>
    </source>
</evidence>
<proteinExistence type="predicted"/>
<feature type="coiled-coil region" evidence="1">
    <location>
        <begin position="97"/>
        <end position="136"/>
    </location>
</feature>
<reference evidence="3 5" key="1">
    <citation type="submission" date="2015-10" db="EMBL/GenBank/DDBJ databases">
        <title>The cercosporin biosynthetic gene cluster was horizontally transferred to several fungal lineages and shown to be expanded in Cercospora beticola based on microsynteny with recipient genomes.</title>
        <authorList>
            <person name="De Jonge R."/>
            <person name="Ebert M.K."/>
            <person name="Suttle J.C."/>
            <person name="Jurick Ii W.M."/>
            <person name="Secor G.A."/>
            <person name="Thomma B.P."/>
            <person name="Van De Peer Y."/>
            <person name="Bolton M.D."/>
        </authorList>
    </citation>
    <scope>NUCLEOTIDE SEQUENCE [LARGE SCALE GENOMIC DNA]</scope>
    <source>
        <strain evidence="3 5">09-40</strain>
    </source>
</reference>
<evidence type="ECO:0000313" key="5">
    <source>
        <dbReference type="Proteomes" id="UP000230605"/>
    </source>
</evidence>
<evidence type="ECO:0000313" key="3">
    <source>
        <dbReference type="EMBL" id="PIB00861.1"/>
    </source>
</evidence>
<keyword evidence="6" id="KW-1185">Reference proteome</keyword>
<protein>
    <submittedName>
        <fullName evidence="3">Uncharacterized protein</fullName>
    </submittedName>
</protein>
<feature type="compositionally biased region" description="Polar residues" evidence="2">
    <location>
        <begin position="217"/>
        <end position="243"/>
    </location>
</feature>
<evidence type="ECO:0000313" key="4">
    <source>
        <dbReference type="EMBL" id="WPA96930.1"/>
    </source>
</evidence>